<dbReference type="Proteomes" id="UP000615026">
    <property type="component" value="Unassembled WGS sequence"/>
</dbReference>
<evidence type="ECO:0000313" key="7">
    <source>
        <dbReference type="EMBL" id="MBE9067503.1"/>
    </source>
</evidence>
<dbReference type="InterPro" id="IPR000873">
    <property type="entry name" value="AMP-dep_synth/lig_dom"/>
</dbReference>
<comment type="similarity">
    <text evidence="1">Belongs to the ATP-dependent AMP-binding enzyme family.</text>
</comment>
<keyword evidence="2 7" id="KW-0436">Ligase</keyword>
<dbReference type="CDD" id="cd05931">
    <property type="entry name" value="FAAL"/>
    <property type="match status" value="1"/>
</dbReference>
<dbReference type="GO" id="GO:0070566">
    <property type="term" value="F:adenylyltransferase activity"/>
    <property type="evidence" value="ECO:0007669"/>
    <property type="project" value="TreeGrafter"/>
</dbReference>
<dbReference type="RefSeq" id="WP_193993467.1">
    <property type="nucleotide sequence ID" value="NZ_JADEXP010000099.1"/>
</dbReference>
<dbReference type="InterPro" id="IPR020845">
    <property type="entry name" value="AMP-binding_CS"/>
</dbReference>
<keyword evidence="3" id="KW-0276">Fatty acid metabolism</keyword>
<dbReference type="PANTHER" id="PTHR22754:SF32">
    <property type="entry name" value="DISCO-INTERACTING PROTEIN 2"/>
    <property type="match status" value="1"/>
</dbReference>
<dbReference type="GO" id="GO:0005886">
    <property type="term" value="C:plasma membrane"/>
    <property type="evidence" value="ECO:0007669"/>
    <property type="project" value="TreeGrafter"/>
</dbReference>
<comment type="caution">
    <text evidence="7">The sequence shown here is derived from an EMBL/GenBank/DDBJ whole genome shotgun (WGS) entry which is preliminary data.</text>
</comment>
<evidence type="ECO:0000256" key="1">
    <source>
        <dbReference type="ARBA" id="ARBA00006432"/>
    </source>
</evidence>
<dbReference type="EMBL" id="JADEXP010000099">
    <property type="protein sequence ID" value="MBE9067503.1"/>
    <property type="molecule type" value="Genomic_DNA"/>
</dbReference>
<protein>
    <submittedName>
        <fullName evidence="7">Fatty acyl-AMP ligase</fullName>
    </submittedName>
</protein>
<dbReference type="Gene3D" id="3.40.50.12780">
    <property type="entry name" value="N-terminal domain of ligase-like"/>
    <property type="match status" value="1"/>
</dbReference>
<reference evidence="7" key="1">
    <citation type="submission" date="2020-10" db="EMBL/GenBank/DDBJ databases">
        <authorList>
            <person name="Castelo-Branco R."/>
            <person name="Eusebio N."/>
            <person name="Adriana R."/>
            <person name="Vieira A."/>
            <person name="Brugerolle De Fraissinette N."/>
            <person name="Rezende De Castro R."/>
            <person name="Schneider M.P."/>
            <person name="Vasconcelos V."/>
            <person name="Leao P.N."/>
        </authorList>
    </citation>
    <scope>NUCLEOTIDE SEQUENCE</scope>
    <source>
        <strain evidence="7">LEGE 11479</strain>
    </source>
</reference>
<dbReference type="PANTHER" id="PTHR22754">
    <property type="entry name" value="DISCO-INTERACTING PROTEIN 2 DIP2 -RELATED"/>
    <property type="match status" value="1"/>
</dbReference>
<dbReference type="AlphaFoldDB" id="A0A928ZU57"/>
<evidence type="ECO:0000259" key="6">
    <source>
        <dbReference type="Pfam" id="PF23024"/>
    </source>
</evidence>
<name>A0A928ZU57_LEPEC</name>
<evidence type="ECO:0000256" key="2">
    <source>
        <dbReference type="ARBA" id="ARBA00022598"/>
    </source>
</evidence>
<dbReference type="Pfam" id="PF23024">
    <property type="entry name" value="AMP-dom_DIP2-like"/>
    <property type="match status" value="1"/>
</dbReference>
<feature type="domain" description="AMP-binding enzyme C-terminal" evidence="6">
    <location>
        <begin position="464"/>
        <end position="578"/>
    </location>
</feature>
<gene>
    <name evidence="7" type="ORF">IQ260_12625</name>
</gene>
<evidence type="ECO:0000256" key="4">
    <source>
        <dbReference type="ARBA" id="ARBA00023098"/>
    </source>
</evidence>
<accession>A0A928ZU57</accession>
<dbReference type="GO" id="GO:0006633">
    <property type="term" value="P:fatty acid biosynthetic process"/>
    <property type="evidence" value="ECO:0007669"/>
    <property type="project" value="TreeGrafter"/>
</dbReference>
<sequence length="610" mass="68007">MSQLSVPPKFSTLIDLLRYRAEHQPERLAYQFLRDGKTEANRYTYQQLDQQARAIAACLQQVNARGERALLLYPQGVEVVAAFCGCLYAGVIAIPVPPPDAGRMKRALPRLLEIVKDANASLVLSNQRIIELLKGNEEIISTQFKQMTWLNTEQLDLDQAEQWQNPQVHQSALAYLQYTSGSTSVPKGVMLSHDNLIHHSAYLQRACGYTPEGATVTWMPYFHDYGLVEGLIQPLYTGVPCYVMSPLAFVKRPQRWLEAISKYRATHSQAPNFAYDQCVRRVKPAKREGLDLSCWQAAGNAAEPINPRVMREFEEAYADHGFKWTAFAPAYGLAEATLLVSSKQEGTEPVILSLDATALEKGRIAPATADNLQRDIVSCGQLVCETEVVIVNPDTLTRCDADAVGEIWVADAGVAGGYWQRPEATAETFRARLKGEPQAGPYLRTGDLGFLQNGELYITGRIKDLIIIRGTNHYPQDIEWTVQQLNPALRPDYGAAFSIIDEGEEKLVVVQEVERQHQLTLAVDEVLADIRQAISEAHELQVSAIALVKSGNVLKTSSGKIQRRACRDSFFSGTLDLIADWSENPRLTAKMRNFNHDVESLEQYVQLTSS</sequence>
<dbReference type="InterPro" id="IPR025110">
    <property type="entry name" value="AMP-bd_C"/>
</dbReference>
<proteinExistence type="inferred from homology"/>
<dbReference type="GO" id="GO:0071766">
    <property type="term" value="P:Actinobacterium-type cell wall biogenesis"/>
    <property type="evidence" value="ECO:0007669"/>
    <property type="project" value="UniProtKB-ARBA"/>
</dbReference>
<dbReference type="FunFam" id="3.40.50.12780:FF:000013">
    <property type="entry name" value="Long-chain-fatty-acid--AMP ligase FadD32"/>
    <property type="match status" value="1"/>
</dbReference>
<evidence type="ECO:0000256" key="3">
    <source>
        <dbReference type="ARBA" id="ARBA00022832"/>
    </source>
</evidence>
<evidence type="ECO:0000313" key="8">
    <source>
        <dbReference type="Proteomes" id="UP000615026"/>
    </source>
</evidence>
<dbReference type="SUPFAM" id="SSF56801">
    <property type="entry name" value="Acetyl-CoA synthetase-like"/>
    <property type="match status" value="1"/>
</dbReference>
<dbReference type="PROSITE" id="PS00455">
    <property type="entry name" value="AMP_BINDING"/>
    <property type="match status" value="1"/>
</dbReference>
<dbReference type="InterPro" id="IPR042099">
    <property type="entry name" value="ANL_N_sf"/>
</dbReference>
<dbReference type="InterPro" id="IPR040097">
    <property type="entry name" value="FAAL/FAAC"/>
</dbReference>
<keyword evidence="4" id="KW-0443">Lipid metabolism</keyword>
<feature type="domain" description="AMP-dependent synthetase/ligase" evidence="5">
    <location>
        <begin position="18"/>
        <end position="419"/>
    </location>
</feature>
<dbReference type="Gene3D" id="3.30.300.30">
    <property type="match status" value="1"/>
</dbReference>
<dbReference type="InterPro" id="IPR045851">
    <property type="entry name" value="AMP-bd_C_sf"/>
</dbReference>
<keyword evidence="8" id="KW-1185">Reference proteome</keyword>
<dbReference type="GO" id="GO:0016874">
    <property type="term" value="F:ligase activity"/>
    <property type="evidence" value="ECO:0007669"/>
    <property type="project" value="UniProtKB-KW"/>
</dbReference>
<dbReference type="Pfam" id="PF00501">
    <property type="entry name" value="AMP-binding"/>
    <property type="match status" value="1"/>
</dbReference>
<evidence type="ECO:0000259" key="5">
    <source>
        <dbReference type="Pfam" id="PF00501"/>
    </source>
</evidence>
<organism evidence="7 8">
    <name type="scientific">Leptolyngbya cf. ectocarpi LEGE 11479</name>
    <dbReference type="NCBI Taxonomy" id="1828722"/>
    <lineage>
        <taxon>Bacteria</taxon>
        <taxon>Bacillati</taxon>
        <taxon>Cyanobacteriota</taxon>
        <taxon>Cyanophyceae</taxon>
        <taxon>Leptolyngbyales</taxon>
        <taxon>Leptolyngbyaceae</taxon>
        <taxon>Leptolyngbya group</taxon>
        <taxon>Leptolyngbya</taxon>
    </lineage>
</organism>